<dbReference type="Proteomes" id="UP000004407">
    <property type="component" value="Unassembled WGS sequence"/>
</dbReference>
<evidence type="ECO:0000313" key="1">
    <source>
        <dbReference type="EMBL" id="EHJ41008.1"/>
    </source>
</evidence>
<accession>G6AWX1</accession>
<comment type="caution">
    <text evidence="1">The sequence shown here is derived from an EMBL/GenBank/DDBJ whole genome shotgun (WGS) entry which is preliminary data.</text>
</comment>
<evidence type="ECO:0000313" key="2">
    <source>
        <dbReference type="Proteomes" id="UP000004407"/>
    </source>
</evidence>
<organism evidence="1 2">
    <name type="scientific">Leyella stercorea DSM 18206</name>
    <dbReference type="NCBI Taxonomy" id="1002367"/>
    <lineage>
        <taxon>Bacteria</taxon>
        <taxon>Pseudomonadati</taxon>
        <taxon>Bacteroidota</taxon>
        <taxon>Bacteroidia</taxon>
        <taxon>Bacteroidales</taxon>
        <taxon>Prevotellaceae</taxon>
        <taxon>Leyella</taxon>
    </lineage>
</organism>
<dbReference type="PATRIC" id="fig|1002367.3.peg.903"/>
<sequence>MAAFRISKIWVFHFIPFTVYLPYPSFPCCQFRIKIIPDKKPKELQVKGIKFNHLNFKIMHSRIFQISKMWIEKENYLNEDTLHQGDGSFYDYCAEIDDEERKEDIRYLVNTALPKDMFELVGDDTIRYIGGVEQWKENFVTNIRKKAEAITTENMLEFVGPVYQLEKALENPLDIAYHFYLDGEGYQSFAEKSFAFMEFVCTLEPGTILYIGGVIDYHF</sequence>
<gene>
    <name evidence="1" type="ORF">HMPREF0673_01121</name>
</gene>
<dbReference type="AlphaFoldDB" id="G6AWX1"/>
<reference evidence="1 2" key="1">
    <citation type="submission" date="2011-08" db="EMBL/GenBank/DDBJ databases">
        <authorList>
            <person name="Weinstock G."/>
            <person name="Sodergren E."/>
            <person name="Clifton S."/>
            <person name="Fulton L."/>
            <person name="Fulton B."/>
            <person name="Courtney L."/>
            <person name="Fronick C."/>
            <person name="Harrison M."/>
            <person name="Strong C."/>
            <person name="Farmer C."/>
            <person name="Delahaunty K."/>
            <person name="Markovic C."/>
            <person name="Hall O."/>
            <person name="Minx P."/>
            <person name="Tomlinson C."/>
            <person name="Mitreva M."/>
            <person name="Hou S."/>
            <person name="Chen J."/>
            <person name="Wollam A."/>
            <person name="Pepin K.H."/>
            <person name="Johnson M."/>
            <person name="Bhonagiri V."/>
            <person name="Zhang X."/>
            <person name="Suruliraj S."/>
            <person name="Warren W."/>
            <person name="Chinwalla A."/>
            <person name="Mardis E.R."/>
            <person name="Wilson R.K."/>
        </authorList>
    </citation>
    <scope>NUCLEOTIDE SEQUENCE [LARGE SCALE GENOMIC DNA]</scope>
    <source>
        <strain evidence="1 2">DSM 18206</strain>
    </source>
</reference>
<dbReference type="EMBL" id="AFZZ01000103">
    <property type="protein sequence ID" value="EHJ41008.1"/>
    <property type="molecule type" value="Genomic_DNA"/>
</dbReference>
<name>G6AWX1_9BACT</name>
<proteinExistence type="predicted"/>
<protein>
    <submittedName>
        <fullName evidence="1">Uncharacterized protein</fullName>
    </submittedName>
</protein>
<dbReference type="eggNOG" id="ENOG5033PG8">
    <property type="taxonomic scope" value="Bacteria"/>
</dbReference>
<dbReference type="HOGENOM" id="CLU_113995_0_0_10"/>